<proteinExistence type="predicted"/>
<sequence length="66" mass="7698">MKSFNLIKERLCSTDVLAIYNPEKEAILETDILDYTIGTYLAQNGEDSKRRVVAYYFRKIIGLEYT</sequence>
<organism evidence="2 3">
    <name type="scientific">Lasallia pustulata</name>
    <dbReference type="NCBI Taxonomy" id="136370"/>
    <lineage>
        <taxon>Eukaryota</taxon>
        <taxon>Fungi</taxon>
        <taxon>Dikarya</taxon>
        <taxon>Ascomycota</taxon>
        <taxon>Pezizomycotina</taxon>
        <taxon>Lecanoromycetes</taxon>
        <taxon>OSLEUM clade</taxon>
        <taxon>Umbilicariomycetidae</taxon>
        <taxon>Umbilicariales</taxon>
        <taxon>Umbilicariaceae</taxon>
        <taxon>Lasallia</taxon>
    </lineage>
</organism>
<feature type="domain" description="Reverse transcriptase/retrotransposon-derived protein RNase H-like" evidence="1">
    <location>
        <begin position="2"/>
        <end position="60"/>
    </location>
</feature>
<keyword evidence="3" id="KW-1185">Reference proteome</keyword>
<dbReference type="EMBL" id="FWEW01001669">
    <property type="protein sequence ID" value="SLM37524.1"/>
    <property type="molecule type" value="Genomic_DNA"/>
</dbReference>
<protein>
    <submittedName>
        <fullName evidence="2">Gag-pol polyprotein</fullName>
    </submittedName>
</protein>
<dbReference type="Proteomes" id="UP000192927">
    <property type="component" value="Unassembled WGS sequence"/>
</dbReference>
<dbReference type="InterPro" id="IPR041577">
    <property type="entry name" value="RT_RNaseH_2"/>
</dbReference>
<dbReference type="Pfam" id="PF17919">
    <property type="entry name" value="RT_RNaseH_2"/>
    <property type="match status" value="1"/>
</dbReference>
<evidence type="ECO:0000313" key="3">
    <source>
        <dbReference type="Proteomes" id="UP000192927"/>
    </source>
</evidence>
<dbReference type="InterPro" id="IPR043502">
    <property type="entry name" value="DNA/RNA_pol_sf"/>
</dbReference>
<reference evidence="3" key="1">
    <citation type="submission" date="2017-03" db="EMBL/GenBank/DDBJ databases">
        <authorList>
            <person name="Sharma R."/>
            <person name="Thines M."/>
        </authorList>
    </citation>
    <scope>NUCLEOTIDE SEQUENCE [LARGE SCALE GENOMIC DNA]</scope>
</reference>
<dbReference type="AlphaFoldDB" id="A0A1W5D319"/>
<dbReference type="SUPFAM" id="SSF56672">
    <property type="entry name" value="DNA/RNA polymerases"/>
    <property type="match status" value="1"/>
</dbReference>
<evidence type="ECO:0000259" key="1">
    <source>
        <dbReference type="Pfam" id="PF17919"/>
    </source>
</evidence>
<name>A0A1W5D319_9LECA</name>
<accession>A0A1W5D319</accession>
<evidence type="ECO:0000313" key="2">
    <source>
        <dbReference type="EMBL" id="SLM37524.1"/>
    </source>
</evidence>